<proteinExistence type="predicted"/>
<dbReference type="InterPro" id="IPR042089">
    <property type="entry name" value="Peptidase_M13_dom_2"/>
</dbReference>
<dbReference type="VEuPathDB" id="VectorBase:LOC119159960"/>
<gene>
    <name evidence="1" type="ORF">HPB51_010707</name>
</gene>
<dbReference type="AlphaFoldDB" id="A0A9J6F123"/>
<comment type="caution">
    <text evidence="1">The sequence shown here is derived from an EMBL/GenBank/DDBJ whole genome shotgun (WGS) entry which is preliminary data.</text>
</comment>
<organism evidence="1 2">
    <name type="scientific">Rhipicephalus microplus</name>
    <name type="common">Cattle tick</name>
    <name type="synonym">Boophilus microplus</name>
    <dbReference type="NCBI Taxonomy" id="6941"/>
    <lineage>
        <taxon>Eukaryota</taxon>
        <taxon>Metazoa</taxon>
        <taxon>Ecdysozoa</taxon>
        <taxon>Arthropoda</taxon>
        <taxon>Chelicerata</taxon>
        <taxon>Arachnida</taxon>
        <taxon>Acari</taxon>
        <taxon>Parasitiformes</taxon>
        <taxon>Ixodida</taxon>
        <taxon>Ixodoidea</taxon>
        <taxon>Ixodidae</taxon>
        <taxon>Rhipicephalinae</taxon>
        <taxon>Rhipicephalus</taxon>
        <taxon>Boophilus</taxon>
    </lineage>
</organism>
<dbReference type="InterPro" id="IPR024079">
    <property type="entry name" value="MetalloPept_cat_dom_sf"/>
</dbReference>
<dbReference type="GO" id="GO:0008237">
    <property type="term" value="F:metallopeptidase activity"/>
    <property type="evidence" value="ECO:0007669"/>
    <property type="project" value="InterPro"/>
</dbReference>
<evidence type="ECO:0000313" key="2">
    <source>
        <dbReference type="Proteomes" id="UP000821866"/>
    </source>
</evidence>
<evidence type="ECO:0000313" key="1">
    <source>
        <dbReference type="EMBL" id="KAH8040470.1"/>
    </source>
</evidence>
<accession>A0A9J6F123</accession>
<dbReference type="EMBL" id="JABSTU010000001">
    <property type="protein sequence ID" value="KAH8040470.1"/>
    <property type="molecule type" value="Genomic_DNA"/>
</dbReference>
<dbReference type="SUPFAM" id="SSF55486">
    <property type="entry name" value="Metalloproteases ('zincins'), catalytic domain"/>
    <property type="match status" value="1"/>
</dbReference>
<dbReference type="Proteomes" id="UP000821866">
    <property type="component" value="Chromosome 1"/>
</dbReference>
<protein>
    <submittedName>
        <fullName evidence="1">Uncharacterized protein</fullName>
    </submittedName>
</protein>
<sequence length="283" mass="32720">MSYSSEQEAWLLRRSSKPKYTNENDYARLFRLYGVRHDEDQLRYATKILAYEEQLRQIEKDTINMTQKQFIGIYDLGEHTAPHVTGMVTPQMVEEVRQLAFRIKDVFIEAVQSSSWLLPSVRTRLFQKLKEIDVLVGSPGDQLEPKFVKRFYEALPDVPFNRLFPSWIQGRRLNTHYRWKDQKTKFYDEERVTAFFMGLNTAVIPTAQLLRPFFYEYGPSALKFGGIGTKGVGVHDQASTCRLSGTSTPADVRESPRWFTTRRTTDACTLDACPPGFDDSECA</sequence>
<dbReference type="Gene3D" id="3.40.390.10">
    <property type="entry name" value="Collagenase (Catalytic Domain)"/>
    <property type="match status" value="1"/>
</dbReference>
<dbReference type="VEuPathDB" id="VectorBase:LOC119187262"/>
<keyword evidence="2" id="KW-1185">Reference proteome</keyword>
<name>A0A9J6F123_RHIMP</name>
<reference evidence="1" key="2">
    <citation type="submission" date="2021-09" db="EMBL/GenBank/DDBJ databases">
        <authorList>
            <person name="Jia N."/>
            <person name="Wang J."/>
            <person name="Shi W."/>
            <person name="Du L."/>
            <person name="Sun Y."/>
            <person name="Zhan W."/>
            <person name="Jiang J."/>
            <person name="Wang Q."/>
            <person name="Zhang B."/>
            <person name="Ji P."/>
            <person name="Sakyi L.B."/>
            <person name="Cui X."/>
            <person name="Yuan T."/>
            <person name="Jiang B."/>
            <person name="Yang W."/>
            <person name="Lam T.T.-Y."/>
            <person name="Chang Q."/>
            <person name="Ding S."/>
            <person name="Wang X."/>
            <person name="Zhu J."/>
            <person name="Ruan X."/>
            <person name="Zhao L."/>
            <person name="Wei J."/>
            <person name="Que T."/>
            <person name="Du C."/>
            <person name="Cheng J."/>
            <person name="Dai P."/>
            <person name="Han X."/>
            <person name="Huang E."/>
            <person name="Gao Y."/>
            <person name="Liu J."/>
            <person name="Shao H."/>
            <person name="Ye R."/>
            <person name="Li L."/>
            <person name="Wei W."/>
            <person name="Wang X."/>
            <person name="Wang C."/>
            <person name="Huo Q."/>
            <person name="Li W."/>
            <person name="Guo W."/>
            <person name="Chen H."/>
            <person name="Chen S."/>
            <person name="Zhou L."/>
            <person name="Zhou L."/>
            <person name="Ni X."/>
            <person name="Tian J."/>
            <person name="Zhou Y."/>
            <person name="Sheng Y."/>
            <person name="Liu T."/>
            <person name="Pan Y."/>
            <person name="Xia L."/>
            <person name="Li J."/>
            <person name="Zhao F."/>
            <person name="Cao W."/>
        </authorList>
    </citation>
    <scope>NUCLEOTIDE SEQUENCE</scope>
    <source>
        <strain evidence="1">Rmic-2018</strain>
        <tissue evidence="1">Larvae</tissue>
    </source>
</reference>
<reference evidence="1" key="1">
    <citation type="journal article" date="2020" name="Cell">
        <title>Large-Scale Comparative Analyses of Tick Genomes Elucidate Their Genetic Diversity and Vector Capacities.</title>
        <authorList>
            <consortium name="Tick Genome and Microbiome Consortium (TIGMIC)"/>
            <person name="Jia N."/>
            <person name="Wang J."/>
            <person name="Shi W."/>
            <person name="Du L."/>
            <person name="Sun Y."/>
            <person name="Zhan W."/>
            <person name="Jiang J.F."/>
            <person name="Wang Q."/>
            <person name="Zhang B."/>
            <person name="Ji P."/>
            <person name="Bell-Sakyi L."/>
            <person name="Cui X.M."/>
            <person name="Yuan T.T."/>
            <person name="Jiang B.G."/>
            <person name="Yang W.F."/>
            <person name="Lam T.T."/>
            <person name="Chang Q.C."/>
            <person name="Ding S.J."/>
            <person name="Wang X.J."/>
            <person name="Zhu J.G."/>
            <person name="Ruan X.D."/>
            <person name="Zhao L."/>
            <person name="Wei J.T."/>
            <person name="Ye R.Z."/>
            <person name="Que T.C."/>
            <person name="Du C.H."/>
            <person name="Zhou Y.H."/>
            <person name="Cheng J.X."/>
            <person name="Dai P.F."/>
            <person name="Guo W.B."/>
            <person name="Han X.H."/>
            <person name="Huang E.J."/>
            <person name="Li L.F."/>
            <person name="Wei W."/>
            <person name="Gao Y.C."/>
            <person name="Liu J.Z."/>
            <person name="Shao H.Z."/>
            <person name="Wang X."/>
            <person name="Wang C.C."/>
            <person name="Yang T.C."/>
            <person name="Huo Q.B."/>
            <person name="Li W."/>
            <person name="Chen H.Y."/>
            <person name="Chen S.E."/>
            <person name="Zhou L.G."/>
            <person name="Ni X.B."/>
            <person name="Tian J.H."/>
            <person name="Sheng Y."/>
            <person name="Liu T."/>
            <person name="Pan Y.S."/>
            <person name="Xia L.Y."/>
            <person name="Li J."/>
            <person name="Zhao F."/>
            <person name="Cao W.C."/>
        </authorList>
    </citation>
    <scope>NUCLEOTIDE SEQUENCE</scope>
    <source>
        <strain evidence="1">Rmic-2018</strain>
    </source>
</reference>
<dbReference type="Gene3D" id="1.10.1380.10">
    <property type="entry name" value="Neutral endopeptidase , domain2"/>
    <property type="match status" value="1"/>
</dbReference>